<dbReference type="RefSeq" id="XP_052905562.1">
    <property type="nucleotide sequence ID" value="XM_053047737.1"/>
</dbReference>
<dbReference type="OrthoDB" id="10294976at2759"/>
<gene>
    <name evidence="2" type="ORF">NESG_00078</name>
</gene>
<dbReference type="HOGENOM" id="CLU_1073973_0_0_1"/>
<keyword evidence="1" id="KW-0472">Membrane</keyword>
<dbReference type="GeneID" id="77675051"/>
<feature type="transmembrane region" description="Helical" evidence="1">
    <location>
        <begin position="50"/>
        <end position="69"/>
    </location>
</feature>
<feature type="transmembrane region" description="Helical" evidence="1">
    <location>
        <begin position="123"/>
        <end position="147"/>
    </location>
</feature>
<keyword evidence="1" id="KW-0812">Transmembrane</keyword>
<keyword evidence="3" id="KW-1185">Reference proteome</keyword>
<dbReference type="AlphaFoldDB" id="A0A086J4D9"/>
<comment type="caution">
    <text evidence="2">The sequence shown here is derived from an EMBL/GenBank/DDBJ whole genome shotgun (WGS) entry which is preliminary data.</text>
</comment>
<feature type="transmembrane region" description="Helical" evidence="1">
    <location>
        <begin position="159"/>
        <end position="183"/>
    </location>
</feature>
<feature type="transmembrane region" description="Helical" evidence="1">
    <location>
        <begin position="209"/>
        <end position="233"/>
    </location>
</feature>
<protein>
    <submittedName>
        <fullName evidence="2">Uncharacterized protein</fullName>
    </submittedName>
</protein>
<keyword evidence="1" id="KW-1133">Transmembrane helix</keyword>
<evidence type="ECO:0000313" key="3">
    <source>
        <dbReference type="Proteomes" id="UP000054524"/>
    </source>
</evidence>
<name>A0A086J4D9_NEMA1</name>
<organism evidence="2 3">
    <name type="scientific">Nematocida ausubeli (strain ATCC PRA-371 / ERTm2)</name>
    <name type="common">Nematode killer fungus</name>
    <dbReference type="NCBI Taxonomy" id="1913371"/>
    <lineage>
        <taxon>Eukaryota</taxon>
        <taxon>Fungi</taxon>
        <taxon>Fungi incertae sedis</taxon>
        <taxon>Microsporidia</taxon>
        <taxon>Nematocida</taxon>
    </lineage>
</organism>
<evidence type="ECO:0000256" key="1">
    <source>
        <dbReference type="SAM" id="Phobius"/>
    </source>
</evidence>
<proteinExistence type="predicted"/>
<feature type="transmembrane region" description="Helical" evidence="1">
    <location>
        <begin position="90"/>
        <end position="111"/>
    </location>
</feature>
<evidence type="ECO:0000313" key="2">
    <source>
        <dbReference type="EMBL" id="KFG27007.1"/>
    </source>
</evidence>
<accession>A0A086J4D9</accession>
<dbReference type="EMBL" id="AKIJ01000001">
    <property type="protein sequence ID" value="KFG27007.1"/>
    <property type="molecule type" value="Genomic_DNA"/>
</dbReference>
<sequence>MQETDALKSYGLTAEEVADSTVVGRKKQAEAEWNTLHQSISWFFFRHMPYILFLTIGFFFITLNMTTLLRHPERLYIANESQIKMLKNCMFGGIGISCVFYGSILLTMLTTRLSNLPSIWSRIASFVVRVVLFLLFTAPICYMLLIYINTLSFMQTGAFMITVYIFTMYIVTAGILSISNYLYKKLTRPTGISKKHINDVSDPSSNKGFLFYTLAFGLILVGSVGIFILPCLVNVYHMIMKTQGIQIIDKAYLKYISIA</sequence>
<reference evidence="2 3" key="1">
    <citation type="journal article" date="2014" name="Genome Announc.">
        <title>Genome Sequence of the Microsporidian Species Nematocida sp1 Strain ERTm6 (ATCC PRA-372).</title>
        <authorList>
            <person name="Bakowski M.A."/>
            <person name="Priest M."/>
            <person name="Young S."/>
            <person name="Cuomo C.A."/>
            <person name="Troemel E.R."/>
        </authorList>
    </citation>
    <scope>NUCLEOTIDE SEQUENCE [LARGE SCALE GENOMIC DNA]</scope>
    <source>
        <strain evidence="2 3">ERTm6</strain>
    </source>
</reference>
<dbReference type="Proteomes" id="UP000054524">
    <property type="component" value="Unassembled WGS sequence"/>
</dbReference>